<dbReference type="Proteomes" id="UP000199283">
    <property type="component" value="Unassembled WGS sequence"/>
</dbReference>
<sequence length="253" mass="26876">MTLPAAFLKGHIAHRGLHGIGADGVGRPENSMAAFRAAVELGVAIELDLQPSSDGHAMVFHDYDLARLTVRDGKVGSFTAKALSQTGLRGGDAGIPTLEAVLEMIAGRVPVLIEVKDQDGQMGPDVGPLEAAAMATLDGYVGDVAVMSFNPHSVACFQRDAPHLSRGLVTSAFDADHWPELTESTRDHLAAIPDFDRLGCDFISHQADALNMPRVSELKRAGAAILCWTIRSPAQEAEARKIADAVTFEGYLP</sequence>
<organism evidence="2 3">
    <name type="scientific">Jannaschia helgolandensis</name>
    <dbReference type="NCBI Taxonomy" id="188906"/>
    <lineage>
        <taxon>Bacteria</taxon>
        <taxon>Pseudomonadati</taxon>
        <taxon>Pseudomonadota</taxon>
        <taxon>Alphaproteobacteria</taxon>
        <taxon>Rhodobacterales</taxon>
        <taxon>Roseobacteraceae</taxon>
        <taxon>Jannaschia</taxon>
    </lineage>
</organism>
<dbReference type="PANTHER" id="PTHR46211">
    <property type="entry name" value="GLYCEROPHOSPHORYL DIESTER PHOSPHODIESTERASE"/>
    <property type="match status" value="1"/>
</dbReference>
<proteinExistence type="predicted"/>
<dbReference type="STRING" id="188906.SAMN04488526_0227"/>
<evidence type="ECO:0000259" key="1">
    <source>
        <dbReference type="PROSITE" id="PS51704"/>
    </source>
</evidence>
<reference evidence="2 3" key="1">
    <citation type="submission" date="2016-10" db="EMBL/GenBank/DDBJ databases">
        <authorList>
            <person name="de Groot N.N."/>
        </authorList>
    </citation>
    <scope>NUCLEOTIDE SEQUENCE [LARGE SCALE GENOMIC DNA]</scope>
    <source>
        <strain evidence="2 3">DSM 14858</strain>
    </source>
</reference>
<dbReference type="Pfam" id="PF03009">
    <property type="entry name" value="GDPD"/>
    <property type="match status" value="1"/>
</dbReference>
<dbReference type="PROSITE" id="PS51704">
    <property type="entry name" value="GP_PDE"/>
    <property type="match status" value="1"/>
</dbReference>
<evidence type="ECO:0000313" key="2">
    <source>
        <dbReference type="EMBL" id="SEK29850.1"/>
    </source>
</evidence>
<dbReference type="EMBL" id="FNZQ01000001">
    <property type="protein sequence ID" value="SEK29850.1"/>
    <property type="molecule type" value="Genomic_DNA"/>
</dbReference>
<dbReference type="RefSeq" id="WP_092758978.1">
    <property type="nucleotide sequence ID" value="NZ_FNZQ01000001.1"/>
</dbReference>
<gene>
    <name evidence="2" type="ORF">SAMN04488526_0227</name>
</gene>
<dbReference type="InterPro" id="IPR030395">
    <property type="entry name" value="GP_PDE_dom"/>
</dbReference>
<dbReference type="InterPro" id="IPR017946">
    <property type="entry name" value="PLC-like_Pdiesterase_TIM-brl"/>
</dbReference>
<dbReference type="PANTHER" id="PTHR46211:SF1">
    <property type="entry name" value="GLYCEROPHOSPHODIESTER PHOSPHODIESTERASE, CYTOPLASMIC"/>
    <property type="match status" value="1"/>
</dbReference>
<keyword evidence="3" id="KW-1185">Reference proteome</keyword>
<evidence type="ECO:0000313" key="3">
    <source>
        <dbReference type="Proteomes" id="UP000199283"/>
    </source>
</evidence>
<dbReference type="OrthoDB" id="384721at2"/>
<feature type="domain" description="GP-PDE" evidence="1">
    <location>
        <begin position="9"/>
        <end position="253"/>
    </location>
</feature>
<dbReference type="Gene3D" id="3.20.20.190">
    <property type="entry name" value="Phosphatidylinositol (PI) phosphodiesterase"/>
    <property type="match status" value="1"/>
</dbReference>
<dbReference type="AlphaFoldDB" id="A0A1H7G086"/>
<protein>
    <submittedName>
        <fullName evidence="2">Glycerophosphoryl diester phosphodiesterase</fullName>
    </submittedName>
</protein>
<dbReference type="GO" id="GO:0006629">
    <property type="term" value="P:lipid metabolic process"/>
    <property type="evidence" value="ECO:0007669"/>
    <property type="project" value="InterPro"/>
</dbReference>
<accession>A0A1H7G086</accession>
<name>A0A1H7G086_9RHOB</name>
<dbReference type="GO" id="GO:0008081">
    <property type="term" value="F:phosphoric diester hydrolase activity"/>
    <property type="evidence" value="ECO:0007669"/>
    <property type="project" value="InterPro"/>
</dbReference>
<dbReference type="SUPFAM" id="SSF51695">
    <property type="entry name" value="PLC-like phosphodiesterases"/>
    <property type="match status" value="1"/>
</dbReference>